<evidence type="ECO:0000313" key="10">
    <source>
        <dbReference type="EMBL" id="MFD2258795.1"/>
    </source>
</evidence>
<evidence type="ECO:0000256" key="9">
    <source>
        <dbReference type="SAM" id="Phobius"/>
    </source>
</evidence>
<gene>
    <name evidence="10" type="ORF">ACFSMZ_03345</name>
</gene>
<feature type="transmembrane region" description="Helical" evidence="9">
    <location>
        <begin position="20"/>
        <end position="40"/>
    </location>
</feature>
<evidence type="ECO:0000256" key="4">
    <source>
        <dbReference type="ARBA" id="ARBA00022475"/>
    </source>
</evidence>
<dbReference type="SUPFAM" id="SSF81345">
    <property type="entry name" value="ABC transporter involved in vitamin B12 uptake, BtuC"/>
    <property type="match status" value="1"/>
</dbReference>
<comment type="similarity">
    <text evidence="2 8">Belongs to the ABC-3 integral membrane protein family.</text>
</comment>
<evidence type="ECO:0000256" key="8">
    <source>
        <dbReference type="RuleBase" id="RU003943"/>
    </source>
</evidence>
<accession>A0ABW5DE52</accession>
<feature type="transmembrane region" description="Helical" evidence="9">
    <location>
        <begin position="212"/>
        <end position="231"/>
    </location>
</feature>
<evidence type="ECO:0000256" key="1">
    <source>
        <dbReference type="ARBA" id="ARBA00004651"/>
    </source>
</evidence>
<feature type="transmembrane region" description="Helical" evidence="9">
    <location>
        <begin position="108"/>
        <end position="129"/>
    </location>
</feature>
<feature type="transmembrane region" description="Helical" evidence="9">
    <location>
        <begin position="149"/>
        <end position="171"/>
    </location>
</feature>
<proteinExistence type="inferred from homology"/>
<evidence type="ECO:0000256" key="3">
    <source>
        <dbReference type="ARBA" id="ARBA00022448"/>
    </source>
</evidence>
<dbReference type="PANTHER" id="PTHR30477">
    <property type="entry name" value="ABC-TRANSPORTER METAL-BINDING PROTEIN"/>
    <property type="match status" value="1"/>
</dbReference>
<sequence length="332" mass="34564">MWDAFLKALLFQSGYNASLVAIGAALLGAAAGSCGTFLFLRKRALVSDALAHSTLPGICVAFIVMVLLGGTGRNLAGLLLGSAASAGLGVFVVHWLSTRTRLPEDAAIGAILSTFFGFGVVLLTVIQSMRSGYQAGLESFLLGSTAGMLFEDALLIAVGGALAVLFVLLFRRPLALTSFDPEFASTVGVRVGAMDLAMMLLAMGVVVIGLKIVGLVLIVALLVIPPVAARFWTDRVEFVMLLAGIFGGLSGYLGAAISASAPRMPTGPIIILVGAAIFVLSLVLSPRRGLVVELRRRRRAQARLLAGWPVDPQPDAASAPQACVRGHLDPSR</sequence>
<dbReference type="Gene3D" id="1.10.3470.10">
    <property type="entry name" value="ABC transporter involved in vitamin B12 uptake, BtuC"/>
    <property type="match status" value="1"/>
</dbReference>
<evidence type="ECO:0000256" key="6">
    <source>
        <dbReference type="ARBA" id="ARBA00022989"/>
    </source>
</evidence>
<organism evidence="10 11">
    <name type="scientific">Chelativorans composti</name>
    <dbReference type="NCBI Taxonomy" id="768533"/>
    <lineage>
        <taxon>Bacteria</taxon>
        <taxon>Pseudomonadati</taxon>
        <taxon>Pseudomonadota</taxon>
        <taxon>Alphaproteobacteria</taxon>
        <taxon>Hyphomicrobiales</taxon>
        <taxon>Phyllobacteriaceae</taxon>
        <taxon>Chelativorans</taxon>
    </lineage>
</organism>
<comment type="subcellular location">
    <subcellularLocation>
        <location evidence="1 8">Cell membrane</location>
        <topology evidence="1 8">Multi-pass membrane protein</topology>
    </subcellularLocation>
</comment>
<evidence type="ECO:0000256" key="7">
    <source>
        <dbReference type="ARBA" id="ARBA00023136"/>
    </source>
</evidence>
<comment type="caution">
    <text evidence="10">The sequence shown here is derived from an EMBL/GenBank/DDBJ whole genome shotgun (WGS) entry which is preliminary data.</text>
</comment>
<dbReference type="InterPro" id="IPR037294">
    <property type="entry name" value="ABC_BtuC-like"/>
</dbReference>
<keyword evidence="6 9" id="KW-1133">Transmembrane helix</keyword>
<keyword evidence="3 8" id="KW-0813">Transport</keyword>
<keyword evidence="7 9" id="KW-0472">Membrane</keyword>
<evidence type="ECO:0000256" key="5">
    <source>
        <dbReference type="ARBA" id="ARBA00022692"/>
    </source>
</evidence>
<dbReference type="Pfam" id="PF00950">
    <property type="entry name" value="ABC-3"/>
    <property type="match status" value="1"/>
</dbReference>
<feature type="transmembrane region" description="Helical" evidence="9">
    <location>
        <begin position="49"/>
        <end position="69"/>
    </location>
</feature>
<keyword evidence="5 8" id="KW-0812">Transmembrane</keyword>
<dbReference type="RefSeq" id="WP_345098847.1">
    <property type="nucleotide sequence ID" value="NZ_BAABGS010000019.1"/>
</dbReference>
<dbReference type="PROSITE" id="PS51257">
    <property type="entry name" value="PROKAR_LIPOPROTEIN"/>
    <property type="match status" value="1"/>
</dbReference>
<dbReference type="CDD" id="cd06550">
    <property type="entry name" value="TM_ABC_iron-siderophores_like"/>
    <property type="match status" value="1"/>
</dbReference>
<evidence type="ECO:0000313" key="11">
    <source>
        <dbReference type="Proteomes" id="UP001597373"/>
    </source>
</evidence>
<feature type="transmembrane region" description="Helical" evidence="9">
    <location>
        <begin position="75"/>
        <end position="96"/>
    </location>
</feature>
<dbReference type="PANTHER" id="PTHR30477:SF3">
    <property type="entry name" value="METAL TRANSPORT SYSTEM MEMBRANE PROTEIN CT_069-RELATED"/>
    <property type="match status" value="1"/>
</dbReference>
<keyword evidence="4" id="KW-1003">Cell membrane</keyword>
<name>A0ABW5DE52_9HYPH</name>
<dbReference type="Proteomes" id="UP001597373">
    <property type="component" value="Unassembled WGS sequence"/>
</dbReference>
<protein>
    <submittedName>
        <fullName evidence="10">Metal ABC transporter permease</fullName>
    </submittedName>
</protein>
<feature type="transmembrane region" description="Helical" evidence="9">
    <location>
        <begin position="238"/>
        <end position="257"/>
    </location>
</feature>
<feature type="transmembrane region" description="Helical" evidence="9">
    <location>
        <begin position="269"/>
        <end position="290"/>
    </location>
</feature>
<dbReference type="InterPro" id="IPR001626">
    <property type="entry name" value="ABC_TroCD"/>
</dbReference>
<reference evidence="11" key="1">
    <citation type="journal article" date="2019" name="Int. J. Syst. Evol. Microbiol.">
        <title>The Global Catalogue of Microorganisms (GCM) 10K type strain sequencing project: providing services to taxonomists for standard genome sequencing and annotation.</title>
        <authorList>
            <consortium name="The Broad Institute Genomics Platform"/>
            <consortium name="The Broad Institute Genome Sequencing Center for Infectious Disease"/>
            <person name="Wu L."/>
            <person name="Ma J."/>
        </authorList>
    </citation>
    <scope>NUCLEOTIDE SEQUENCE [LARGE SCALE GENOMIC DNA]</scope>
    <source>
        <strain evidence="11">KCTC 23707</strain>
    </source>
</reference>
<keyword evidence="11" id="KW-1185">Reference proteome</keyword>
<evidence type="ECO:0000256" key="2">
    <source>
        <dbReference type="ARBA" id="ARBA00008034"/>
    </source>
</evidence>
<dbReference type="EMBL" id="JBHUIR010000015">
    <property type="protein sequence ID" value="MFD2258795.1"/>
    <property type="molecule type" value="Genomic_DNA"/>
</dbReference>